<protein>
    <submittedName>
        <fullName evidence="1">Uncharacterized protein</fullName>
    </submittedName>
</protein>
<gene>
    <name evidence="1" type="ORF">MEUPH1_LOCUS30797</name>
</gene>
<organism evidence="1 2">
    <name type="scientific">Macrosiphum euphorbiae</name>
    <name type="common">potato aphid</name>
    <dbReference type="NCBI Taxonomy" id="13131"/>
    <lineage>
        <taxon>Eukaryota</taxon>
        <taxon>Metazoa</taxon>
        <taxon>Ecdysozoa</taxon>
        <taxon>Arthropoda</taxon>
        <taxon>Hexapoda</taxon>
        <taxon>Insecta</taxon>
        <taxon>Pterygota</taxon>
        <taxon>Neoptera</taxon>
        <taxon>Paraneoptera</taxon>
        <taxon>Hemiptera</taxon>
        <taxon>Sternorrhyncha</taxon>
        <taxon>Aphidomorpha</taxon>
        <taxon>Aphidoidea</taxon>
        <taxon>Aphididae</taxon>
        <taxon>Macrosiphini</taxon>
        <taxon>Macrosiphum</taxon>
    </lineage>
</organism>
<dbReference type="Proteomes" id="UP001160148">
    <property type="component" value="Unassembled WGS sequence"/>
</dbReference>
<dbReference type="EMBL" id="CARXXK010001798">
    <property type="protein sequence ID" value="CAI6377557.1"/>
    <property type="molecule type" value="Genomic_DNA"/>
</dbReference>
<reference evidence="1 2" key="1">
    <citation type="submission" date="2023-01" db="EMBL/GenBank/DDBJ databases">
        <authorList>
            <person name="Whitehead M."/>
        </authorList>
    </citation>
    <scope>NUCLEOTIDE SEQUENCE [LARGE SCALE GENOMIC DNA]</scope>
</reference>
<comment type="caution">
    <text evidence="1">The sequence shown here is derived from an EMBL/GenBank/DDBJ whole genome shotgun (WGS) entry which is preliminary data.</text>
</comment>
<evidence type="ECO:0000313" key="2">
    <source>
        <dbReference type="Proteomes" id="UP001160148"/>
    </source>
</evidence>
<keyword evidence="2" id="KW-1185">Reference proteome</keyword>
<sequence>MSDVKCERWCQSLVDQKRHGSDATALFAVSELGGEASGERVEGSTWVLVESRCQGVRLVRVRGDAVT</sequence>
<name>A0AAV0YCE8_9HEMI</name>
<accession>A0AAV0YCE8</accession>
<evidence type="ECO:0000313" key="1">
    <source>
        <dbReference type="EMBL" id="CAI6377557.1"/>
    </source>
</evidence>
<dbReference type="AlphaFoldDB" id="A0AAV0YCE8"/>
<proteinExistence type="predicted"/>